<accession>A0AC36KL69</accession>
<dbReference type="RefSeq" id="WP_407919676.1">
    <property type="nucleotide sequence ID" value="NZ_AXWS01000007.1"/>
</dbReference>
<dbReference type="Proteomes" id="UP000675920">
    <property type="component" value="Unplaced"/>
</dbReference>
<keyword evidence="1" id="KW-1185">Reference proteome</keyword>
<sequence>MLKKLAPQVASGFTLSFARGENEIREAQRLRYKVFAEEMGASVPRNFDSEGRPIDRDMFDKYCDHLIVRDNATQQVIGTYRILPPHAAKKIGCYYSESEFFLTRLLPMRHNLVELGRSCVHQDYRNGAVIMLLWKGIAGYMKAGGYEHLIGCASISMRDGGHTAASLWKKLEGGLAAPEYHVFPRLALPVEKLDSSLDVEAPPLVKGYLRVGAEICGAPAWDPDFNSADFLMLMSLSKMNPRYRKHFFGD</sequence>
<reference evidence="2" key="1">
    <citation type="journal article" date="1997" name="Trends Biochem. Sci.">
        <title>GCN5-related histone N-acetyltransferases belong to a diverse superfamily that includes the yeast SPT10 protein.</title>
        <authorList>
            <person name="Neuwald A.F."/>
            <person name="Landsman D."/>
        </authorList>
    </citation>
    <scope>NUCLEOTIDE SEQUENCE</scope>
</reference>
<proteinExistence type="predicted"/>
<reference evidence="2" key="4">
    <citation type="submission" date="2025-08" db="UniProtKB">
        <authorList>
            <consortium name="RefSeq"/>
        </authorList>
    </citation>
    <scope>IDENTIFICATION</scope>
</reference>
<organism evidence="1 2">
    <name type="scientific">Derxia gummosa DSM 723</name>
    <dbReference type="NCBI Taxonomy" id="1121388"/>
    <lineage>
        <taxon>Bacteria</taxon>
        <taxon>Pseudomonadati</taxon>
        <taxon>Pseudomonadota</taxon>
        <taxon>Betaproteobacteria</taxon>
        <taxon>Burkholderiales</taxon>
        <taxon>Alcaligenaceae</taxon>
        <taxon>Derxia</taxon>
    </lineage>
</organism>
<evidence type="ECO:0000313" key="1">
    <source>
        <dbReference type="Proteomes" id="UP000675920"/>
    </source>
</evidence>
<reference evidence="2" key="2">
    <citation type="journal article" date="2000" name="Annu. Rev. Biophys. Biomol. Struct.">
        <title>GCN5-related N-acetyltransferases: a structural overview.</title>
        <authorList>
            <person name="Dyda F."/>
            <person name="Klein D.C."/>
            <person name="Hickman A.B."/>
        </authorList>
    </citation>
    <scope>NUCLEOTIDE SEQUENCE</scope>
</reference>
<reference evidence="2" key="3">
    <citation type="journal article" date="2005" name="Arch. Biochem. Biophys.">
        <title>Structure and functions of the GNAT superfamily of acetyltransferases.</title>
        <authorList>
            <person name="Vetting M.W."/>
            <person name="S de Carvalho L.P."/>
            <person name="Yu M."/>
            <person name="Hegde S.S."/>
            <person name="Magnet S."/>
            <person name="Roderick S.L."/>
            <person name="Blanchard J.S."/>
        </authorList>
    </citation>
    <scope>NUCLEOTIDE SEQUENCE</scope>
</reference>
<dbReference type="EC" id="2.3.1.-" evidence="2"/>
<evidence type="ECO:0000313" key="2">
    <source>
        <dbReference type="RefSeq" id="WP_407919676.1"/>
    </source>
</evidence>
<protein>
    <submittedName>
        <fullName evidence="2">GNAT family N-acetyltransferase</fullName>
        <ecNumber evidence="2">2.3.1.-</ecNumber>
    </submittedName>
</protein>
<name>A0AC36KL69_9BURK</name>